<accession>A0A544W407</accession>
<protein>
    <submittedName>
        <fullName evidence="1">Uncharacterized protein</fullName>
    </submittedName>
</protein>
<dbReference type="AlphaFoldDB" id="A0A544W407"/>
<dbReference type="EMBL" id="VIFX01000009">
    <property type="protein sequence ID" value="TQR86946.1"/>
    <property type="molecule type" value="Genomic_DNA"/>
</dbReference>
<dbReference type="RefSeq" id="WP_142551804.1">
    <property type="nucleotide sequence ID" value="NZ_VIFX01000009.1"/>
</dbReference>
<proteinExistence type="predicted"/>
<name>A0A544W407_9MYCO</name>
<reference evidence="1 2" key="1">
    <citation type="submission" date="2018-10" db="EMBL/GenBank/DDBJ databases">
        <title>Draft genome of Mycobacterium hodleri strain B.</title>
        <authorList>
            <person name="Amande T.J."/>
            <person name="Mcgenity T.J."/>
        </authorList>
    </citation>
    <scope>NUCLEOTIDE SEQUENCE [LARGE SCALE GENOMIC DNA]</scope>
    <source>
        <strain evidence="1 2">B</strain>
    </source>
</reference>
<evidence type="ECO:0000313" key="2">
    <source>
        <dbReference type="Proteomes" id="UP000315759"/>
    </source>
</evidence>
<organism evidence="1 2">
    <name type="scientific">Mycolicibacterium hodleri</name>
    <dbReference type="NCBI Taxonomy" id="49897"/>
    <lineage>
        <taxon>Bacteria</taxon>
        <taxon>Bacillati</taxon>
        <taxon>Actinomycetota</taxon>
        <taxon>Actinomycetes</taxon>
        <taxon>Mycobacteriales</taxon>
        <taxon>Mycobacteriaceae</taxon>
        <taxon>Mycolicibacterium</taxon>
    </lineage>
</organism>
<dbReference type="Proteomes" id="UP000315759">
    <property type="component" value="Unassembled WGS sequence"/>
</dbReference>
<gene>
    <name evidence="1" type="ORF">D8S82_09250</name>
</gene>
<sequence>MVRNFRRVAGQAGHVNYYVEVEASGDDSLHLVFAGNIFAGPVLMSSRDGDGRWDHQMIDHPRQFGEFVSAEWVDRFLDSWYEAQAA</sequence>
<keyword evidence="2" id="KW-1185">Reference proteome</keyword>
<comment type="caution">
    <text evidence="1">The sequence shown here is derived from an EMBL/GenBank/DDBJ whole genome shotgun (WGS) entry which is preliminary data.</text>
</comment>
<evidence type="ECO:0000313" key="1">
    <source>
        <dbReference type="EMBL" id="TQR86946.1"/>
    </source>
</evidence>